<feature type="compositionally biased region" description="Polar residues" evidence="2">
    <location>
        <begin position="591"/>
        <end position="607"/>
    </location>
</feature>
<feature type="compositionally biased region" description="Polar residues" evidence="2">
    <location>
        <begin position="109"/>
        <end position="121"/>
    </location>
</feature>
<feature type="compositionally biased region" description="Low complexity" evidence="2">
    <location>
        <begin position="461"/>
        <end position="495"/>
    </location>
</feature>
<feature type="region of interest" description="Disordered" evidence="2">
    <location>
        <begin position="145"/>
        <end position="204"/>
    </location>
</feature>
<feature type="compositionally biased region" description="Low complexity" evidence="2">
    <location>
        <begin position="608"/>
        <end position="625"/>
    </location>
</feature>
<accession>A0A9W6YQV5</accession>
<feature type="compositionally biased region" description="Basic residues" evidence="2">
    <location>
        <begin position="1340"/>
        <end position="1350"/>
    </location>
</feature>
<feature type="region of interest" description="Disordered" evidence="2">
    <location>
        <begin position="35"/>
        <end position="80"/>
    </location>
</feature>
<feature type="coiled-coil region" evidence="1">
    <location>
        <begin position="1794"/>
        <end position="1968"/>
    </location>
</feature>
<keyword evidence="4" id="KW-1185">Reference proteome</keyword>
<reference evidence="3" key="1">
    <citation type="submission" date="2023-04" db="EMBL/GenBank/DDBJ databases">
        <title>Ambrosiozyma monospora NBRC 1965.</title>
        <authorList>
            <person name="Ichikawa N."/>
            <person name="Sato H."/>
            <person name="Tonouchi N."/>
        </authorList>
    </citation>
    <scope>NUCLEOTIDE SEQUENCE</scope>
    <source>
        <strain evidence="3">NBRC 1965</strain>
    </source>
</reference>
<feature type="compositionally biased region" description="Polar residues" evidence="2">
    <location>
        <begin position="182"/>
        <end position="193"/>
    </location>
</feature>
<feature type="compositionally biased region" description="Low complexity" evidence="2">
    <location>
        <begin position="122"/>
        <end position="131"/>
    </location>
</feature>
<feature type="region of interest" description="Disordered" evidence="2">
    <location>
        <begin position="319"/>
        <end position="746"/>
    </location>
</feature>
<feature type="region of interest" description="Disordered" evidence="2">
    <location>
        <begin position="95"/>
        <end position="131"/>
    </location>
</feature>
<feature type="compositionally biased region" description="Low complexity" evidence="2">
    <location>
        <begin position="42"/>
        <end position="80"/>
    </location>
</feature>
<feature type="compositionally biased region" description="Low complexity" evidence="2">
    <location>
        <begin position="1245"/>
        <end position="1259"/>
    </location>
</feature>
<evidence type="ECO:0000313" key="4">
    <source>
        <dbReference type="Proteomes" id="UP001165063"/>
    </source>
</evidence>
<feature type="compositionally biased region" description="Low complexity" evidence="2">
    <location>
        <begin position="388"/>
        <end position="453"/>
    </location>
</feature>
<feature type="compositionally biased region" description="Polar residues" evidence="2">
    <location>
        <begin position="1212"/>
        <end position="1235"/>
    </location>
</feature>
<feature type="region of interest" description="Disordered" evidence="2">
    <location>
        <begin position="1102"/>
        <end position="1128"/>
    </location>
</feature>
<feature type="compositionally biased region" description="Acidic residues" evidence="2">
    <location>
        <begin position="525"/>
        <end position="535"/>
    </location>
</feature>
<feature type="compositionally biased region" description="Polar residues" evidence="2">
    <location>
        <begin position="1563"/>
        <end position="1588"/>
    </location>
</feature>
<protein>
    <submittedName>
        <fullName evidence="3">Unnamed protein product</fullName>
    </submittedName>
</protein>
<feature type="compositionally biased region" description="Basic and acidic residues" evidence="2">
    <location>
        <begin position="1658"/>
        <end position="1667"/>
    </location>
</feature>
<feature type="compositionally biased region" description="Polar residues" evidence="2">
    <location>
        <begin position="670"/>
        <end position="683"/>
    </location>
</feature>
<dbReference type="Proteomes" id="UP001165063">
    <property type="component" value="Unassembled WGS sequence"/>
</dbReference>
<feature type="region of interest" description="Disordered" evidence="2">
    <location>
        <begin position="1497"/>
        <end position="1537"/>
    </location>
</feature>
<feature type="compositionally biased region" description="Polar residues" evidence="2">
    <location>
        <begin position="1373"/>
        <end position="1392"/>
    </location>
</feature>
<evidence type="ECO:0000256" key="2">
    <source>
        <dbReference type="SAM" id="MobiDB-lite"/>
    </source>
</evidence>
<dbReference type="EMBL" id="BSXU01000032">
    <property type="protein sequence ID" value="GMG18950.1"/>
    <property type="molecule type" value="Genomic_DNA"/>
</dbReference>
<organism evidence="3 4">
    <name type="scientific">Ambrosiozyma monospora</name>
    <name type="common">Yeast</name>
    <name type="synonym">Endomycopsis monosporus</name>
    <dbReference type="NCBI Taxonomy" id="43982"/>
    <lineage>
        <taxon>Eukaryota</taxon>
        <taxon>Fungi</taxon>
        <taxon>Dikarya</taxon>
        <taxon>Ascomycota</taxon>
        <taxon>Saccharomycotina</taxon>
        <taxon>Pichiomycetes</taxon>
        <taxon>Pichiales</taxon>
        <taxon>Pichiaceae</taxon>
        <taxon>Ambrosiozyma</taxon>
    </lineage>
</organism>
<proteinExistence type="predicted"/>
<evidence type="ECO:0000313" key="3">
    <source>
        <dbReference type="EMBL" id="GMG18950.1"/>
    </source>
</evidence>
<feature type="region of interest" description="Disordered" evidence="2">
    <location>
        <begin position="956"/>
        <end position="979"/>
    </location>
</feature>
<gene>
    <name evidence="3" type="ORF">Amon01_000010100</name>
</gene>
<feature type="compositionally biased region" description="Polar residues" evidence="2">
    <location>
        <begin position="1697"/>
        <end position="1713"/>
    </location>
</feature>
<sequence length="1974" mass="214902">MEAAMSTSHRQNFNVDGVPQSAASKALGQSAFIDITHEVPINQQRPPSQQGQRPSYPQQQQYPPQMQMQMPPQQQQYPMNQQPIRGGAQFYEQQQFSHSQPQMGGMPNLNHSNPSLNHMNPSSRSNSLASSASHMNTFFKKKFRKSISDDRDDDDGDDNLPDDPIVSFDDLKHLRGGGRYGTDTTPYIPTLSSAPKGPKGQLSNTQYRKQKTLEKKMAAVQAANGIAGPNGGPRAMSLQSYGVTNQYPRSMSMQSAGSFQNNRDPRSMSMQSNFSRPPFGNRMGIGMGPMNGHMGPMNGPMGPMNGQMGPMNGPMGPMNGQMGPGGPMKPNRFSGPAAVGSPQRRQFPGSPKMGGSPQLGGNSGGRNFPPYGQFVNQGMQPGGPMRHPQMGYQDPYMQQQQQQPQFQPIEENPEQSPVQQPQQLQPQQQPQQQQQQQQNMYQQRGYSSSSSAANYGHNRSQDSVSSAKHSVSSGSATPVQRQSEPQLQPQSEPQSANQLVVPGQNVSRRASENKPKVSRYVFADSDSEDDDDDAVHEESIIQESSTQKAKGEFADTIPTVSLSSLDGVASESEASVEPLTNKTARRKSLSPAESSFNTSGQSSVFNNSTRHSSKTSSKTYSVQSTLKASPGGDSSIQGHSTSSTAVPSISSKSTVKSDKSRSKPLPPPINSGTSTSVVQSTLSPIDASFEPQRKSLVPVGKDLKSTPPRETVKSTPPSGNREFSGNVSASETEDTPTKKSDSSRTATMVSAYSITSSVDNTQQRVTSGKVYNLAHDSKDVFVTASELPVHSESEEDLAGFESTSYQEPVTAKLEPSSNKSSKSRRRPPPVFNDAEGLYPADRNGSEGTLKIHGQSPVTPIAPTSFGLLPKRDVSNAGSFTSNLSGPNNTFDDSYDSIRKTPENTLIVDHKDDENLDDYAPSQATSIYTSDKNATPKLEDEGNGVFVKYRKHDDDVLPPVPVKPLSTNSNDANGKDLDNESLVNFEPNYISNKDINIRETVYKKGDADNDSSSDNSLDGKFIDVTKSVDRKKDDVKSAKMDLDDSFDIKFSNSLENIDTSFSNFDHELDSAVASKSILNEPVDEHQSGYELAKAVPPAIPGVPAALSRKNSPLPSPASERFSKIPPLPQSKFSEAAHNQITEAQKHVGSSMGYLEREKPNEETTSKKSQITPKLSTSTTSTFDASQKPFSSSATPRLVSDGSTDSNKFGYDMSHQNHGANQSPRKMSHQSTHSVASTKRKPPPLQTSGAGSSSSFATPTTVHDATFDSSESTNTSAEGMLKKGANLFNFNKSVTSHHIPGFNDASSTSSKGFKLGRRKSSTNPELTPELQHPPTASSPKLAKTKGFLKKFGIKSNNNNSSAANSLNTSRENDSFESNDSGVSHGMFSTSGSTKRSNFFKPVNLSLLPKLNKSSSQVEQKEESQPVITPVEVDDALYNYRLTVSQPKGEADDDVRFSKIIDMDAVIEEEEGGPKDVIMNPIQEKPVQLEAKPEPQTDFLKINLDNSPKKKHSALGITTSGLNNNSSALEGNDSKDSFDFHQTSPIRTSFAAGLSSALEEKVFSTSYKKNKSRSPSNGPTRIPSAATTASPTVGIDPIGRNADSYPLPNSREFSDVIAKSKSKPVSDDISQQKTRQHSPTESFGHSSNGLSSRNMTPNEYSHTRSKDSTSHDISMAGAATPESKPNKSFIDGVGIDDGSKSTPRNSTVNSDNYKTPTNNIDINGNLNGSGSPLLEKIFKPEQLGMLNANSDLLNELQIVSNELAESISREMRLEDCLKSQNLVQSSLIDRSHRAYELSTMANELVEERKKRRTAEELLLRQSRGNAGSGGQLKELSYENSALKNKITDLNDLLSLRNSTIDMLRVENDELKEKLQSLIVAHKSLTNDTIPHLKNQLEILEFSSSYSKDTDVQLQALRTENAELKEQLVEVDDIADLRTQKDSLRDALKKLKREKESDTRMYTERIRALEDKLAAVLY</sequence>
<feature type="region of interest" description="Disordered" evidence="2">
    <location>
        <begin position="1563"/>
        <end position="1713"/>
    </location>
</feature>
<feature type="compositionally biased region" description="Polar residues" evidence="2">
    <location>
        <begin position="713"/>
        <end position="730"/>
    </location>
</feature>
<feature type="compositionally biased region" description="Basic and acidic residues" evidence="2">
    <location>
        <begin position="1153"/>
        <end position="1164"/>
    </location>
</feature>
<comment type="caution">
    <text evidence="3">The sequence shown here is derived from an EMBL/GenBank/DDBJ whole genome shotgun (WGS) entry which is preliminary data.</text>
</comment>
<feature type="region of interest" description="Disordered" evidence="2">
    <location>
        <begin position="1298"/>
        <end position="1392"/>
    </location>
</feature>
<feature type="compositionally biased region" description="Low complexity" evidence="2">
    <location>
        <begin position="640"/>
        <end position="654"/>
    </location>
</feature>
<feature type="compositionally biased region" description="Low complexity" evidence="2">
    <location>
        <begin position="1353"/>
        <end position="1367"/>
    </location>
</feature>
<feature type="compositionally biased region" description="Polar residues" evidence="2">
    <location>
        <begin position="1625"/>
        <end position="1657"/>
    </location>
</feature>
<feature type="compositionally biased region" description="Polar residues" evidence="2">
    <location>
        <begin position="1513"/>
        <end position="1526"/>
    </location>
</feature>
<dbReference type="OrthoDB" id="3993678at2759"/>
<evidence type="ECO:0000256" key="1">
    <source>
        <dbReference type="SAM" id="Coils"/>
    </source>
</evidence>
<feature type="compositionally biased region" description="Acidic residues" evidence="2">
    <location>
        <begin position="150"/>
        <end position="161"/>
    </location>
</feature>
<feature type="compositionally biased region" description="Polar residues" evidence="2">
    <location>
        <begin position="1165"/>
        <end position="1205"/>
    </location>
</feature>
<feature type="region of interest" description="Disordered" evidence="2">
    <location>
        <begin position="786"/>
        <end position="857"/>
    </location>
</feature>
<feature type="compositionally biased region" description="Polar residues" evidence="2">
    <location>
        <begin position="1265"/>
        <end position="1274"/>
    </location>
</feature>
<feature type="region of interest" description="Disordered" evidence="2">
    <location>
        <begin position="1144"/>
        <end position="1274"/>
    </location>
</feature>
<keyword evidence="1" id="KW-0175">Coiled coil</keyword>
<name>A0A9W6YQV5_AMBMO</name>